<proteinExistence type="predicted"/>
<evidence type="ECO:0000313" key="1">
    <source>
        <dbReference type="EMBL" id="KKN03605.1"/>
    </source>
</evidence>
<comment type="caution">
    <text evidence="1">The sequence shown here is derived from an EMBL/GenBank/DDBJ whole genome shotgun (WGS) entry which is preliminary data.</text>
</comment>
<name>A0A0F9M830_9ZZZZ</name>
<dbReference type="AlphaFoldDB" id="A0A0F9M830"/>
<sequence>MKLLGIFRNGHRPDQYWRERALELAGASDFNATVSPSTTQEVVERAEEYLKFIQTGKAQSSS</sequence>
<accession>A0A0F9M830</accession>
<reference evidence="1" key="1">
    <citation type="journal article" date="2015" name="Nature">
        <title>Complex archaea that bridge the gap between prokaryotes and eukaryotes.</title>
        <authorList>
            <person name="Spang A."/>
            <person name="Saw J.H."/>
            <person name="Jorgensen S.L."/>
            <person name="Zaremba-Niedzwiedzka K."/>
            <person name="Martijn J."/>
            <person name="Lind A.E."/>
            <person name="van Eijk R."/>
            <person name="Schleper C."/>
            <person name="Guy L."/>
            <person name="Ettema T.J."/>
        </authorList>
    </citation>
    <scope>NUCLEOTIDE SEQUENCE</scope>
</reference>
<dbReference type="EMBL" id="LAZR01005016">
    <property type="protein sequence ID" value="KKN03605.1"/>
    <property type="molecule type" value="Genomic_DNA"/>
</dbReference>
<organism evidence="1">
    <name type="scientific">marine sediment metagenome</name>
    <dbReference type="NCBI Taxonomy" id="412755"/>
    <lineage>
        <taxon>unclassified sequences</taxon>
        <taxon>metagenomes</taxon>
        <taxon>ecological metagenomes</taxon>
    </lineage>
</organism>
<gene>
    <name evidence="1" type="ORF">LCGC14_1105930</name>
</gene>
<protein>
    <submittedName>
        <fullName evidence="1">Uncharacterized protein</fullName>
    </submittedName>
</protein>